<dbReference type="Proteomes" id="UP001596045">
    <property type="component" value="Unassembled WGS sequence"/>
</dbReference>
<protein>
    <submittedName>
        <fullName evidence="3">Serine hydrolase domain-containing protein</fullName>
        <ecNumber evidence="3">3.-.-.-</ecNumber>
    </submittedName>
</protein>
<dbReference type="PANTHER" id="PTHR43283:SF14">
    <property type="entry name" value="BLL8153 PROTEIN"/>
    <property type="match status" value="1"/>
</dbReference>
<dbReference type="EMBL" id="JBHSMT010000013">
    <property type="protein sequence ID" value="MFC5474057.1"/>
    <property type="molecule type" value="Genomic_DNA"/>
</dbReference>
<keyword evidence="3" id="KW-0378">Hydrolase</keyword>
<dbReference type="PANTHER" id="PTHR43283">
    <property type="entry name" value="BETA-LACTAMASE-RELATED"/>
    <property type="match status" value="1"/>
</dbReference>
<proteinExistence type="predicted"/>
<evidence type="ECO:0000256" key="1">
    <source>
        <dbReference type="SAM" id="SignalP"/>
    </source>
</evidence>
<dbReference type="RefSeq" id="WP_378997115.1">
    <property type="nucleotide sequence ID" value="NZ_JBHSMT010000013.1"/>
</dbReference>
<evidence type="ECO:0000313" key="4">
    <source>
        <dbReference type="Proteomes" id="UP001596045"/>
    </source>
</evidence>
<evidence type="ECO:0000313" key="3">
    <source>
        <dbReference type="EMBL" id="MFC5474057.1"/>
    </source>
</evidence>
<name>A0ABW0MAJ7_9BURK</name>
<keyword evidence="1" id="KW-0732">Signal</keyword>
<dbReference type="EC" id="3.-.-.-" evidence="3"/>
<gene>
    <name evidence="3" type="ORF">ACFPM8_08795</name>
</gene>
<feature type="chain" id="PRO_5046635354" evidence="1">
    <location>
        <begin position="32"/>
        <end position="417"/>
    </location>
</feature>
<dbReference type="Pfam" id="PF00144">
    <property type="entry name" value="Beta-lactamase"/>
    <property type="match status" value="1"/>
</dbReference>
<dbReference type="GO" id="GO:0016787">
    <property type="term" value="F:hydrolase activity"/>
    <property type="evidence" value="ECO:0007669"/>
    <property type="project" value="UniProtKB-KW"/>
</dbReference>
<dbReference type="Gene3D" id="3.40.710.10">
    <property type="entry name" value="DD-peptidase/beta-lactamase superfamily"/>
    <property type="match status" value="1"/>
</dbReference>
<comment type="caution">
    <text evidence="3">The sequence shown here is derived from an EMBL/GenBank/DDBJ whole genome shotgun (WGS) entry which is preliminary data.</text>
</comment>
<feature type="domain" description="Beta-lactamase-related" evidence="2">
    <location>
        <begin position="120"/>
        <end position="399"/>
    </location>
</feature>
<evidence type="ECO:0000259" key="2">
    <source>
        <dbReference type="Pfam" id="PF00144"/>
    </source>
</evidence>
<dbReference type="InterPro" id="IPR050789">
    <property type="entry name" value="Diverse_Enzym_Activities"/>
</dbReference>
<dbReference type="SUPFAM" id="SSF56601">
    <property type="entry name" value="beta-lactamase/transpeptidase-like"/>
    <property type="match status" value="1"/>
</dbReference>
<reference evidence="4" key="1">
    <citation type="journal article" date="2019" name="Int. J. Syst. Evol. Microbiol.">
        <title>The Global Catalogue of Microorganisms (GCM) 10K type strain sequencing project: providing services to taxonomists for standard genome sequencing and annotation.</title>
        <authorList>
            <consortium name="The Broad Institute Genomics Platform"/>
            <consortium name="The Broad Institute Genome Sequencing Center for Infectious Disease"/>
            <person name="Wu L."/>
            <person name="Ma J."/>
        </authorList>
    </citation>
    <scope>NUCLEOTIDE SEQUENCE [LARGE SCALE GENOMIC DNA]</scope>
    <source>
        <strain evidence="4">JCM 17066</strain>
    </source>
</reference>
<accession>A0ABW0MAJ7</accession>
<dbReference type="InterPro" id="IPR001466">
    <property type="entry name" value="Beta-lactam-related"/>
</dbReference>
<feature type="signal peptide" evidence="1">
    <location>
        <begin position="1"/>
        <end position="31"/>
    </location>
</feature>
<dbReference type="InterPro" id="IPR012338">
    <property type="entry name" value="Beta-lactam/transpept-like"/>
</dbReference>
<sequence length="417" mass="45300">MLGATISCLKGNRTRLWSALILITLAPFAAAQDPASAPASHTSEQIGTVQQVYDGKLLPDVQVNTFRHIDRLFPSRTVAHGAKVYPLAVSDKPLRDVVFDSAGKQVDLFDYISLNRVSGLLVIKNGKIAYENYELGNTPETRWMSMSIAKSITASLIAAAIKDGYIKSIDDPITRYLPKLNGSAYEGVTVRQLLQMASGVQWKETYTDPNSDRRHMLQVQSAQQDGAVLDLMAKLPRVAAPGTRWNYSTGETQVAGALVSAAVGKSESAYLSEKIWAKFGMESDATWWLESANGGEIGGSGIAATLRDYGRFGLFLLEDGMVDGERVLPEGWVKEASSPQTIGGQQVDYGYMLWPVPRSAGSIHASAFEARGIFGQHIYMNPAQKLVIVVWSARSKPSGTPPVADHDFFAAVARTLQ</sequence>
<keyword evidence="4" id="KW-1185">Reference proteome</keyword>
<organism evidence="3 4">
    <name type="scientific">Paraherbaspirillum soli</name>
    <dbReference type="NCBI Taxonomy" id="631222"/>
    <lineage>
        <taxon>Bacteria</taxon>
        <taxon>Pseudomonadati</taxon>
        <taxon>Pseudomonadota</taxon>
        <taxon>Betaproteobacteria</taxon>
        <taxon>Burkholderiales</taxon>
        <taxon>Oxalobacteraceae</taxon>
        <taxon>Paraherbaspirillum</taxon>
    </lineage>
</organism>